<accession>A0ABX1S575</accession>
<name>A0ABX1S575_9FLAO</name>
<dbReference type="SUPFAM" id="SSF52172">
    <property type="entry name" value="CheY-like"/>
    <property type="match status" value="1"/>
</dbReference>
<dbReference type="PANTHER" id="PTHR37299">
    <property type="entry name" value="TRANSCRIPTIONAL REGULATOR-RELATED"/>
    <property type="match status" value="1"/>
</dbReference>
<dbReference type="Pfam" id="PF00072">
    <property type="entry name" value="Response_reg"/>
    <property type="match status" value="1"/>
</dbReference>
<evidence type="ECO:0000313" key="4">
    <source>
        <dbReference type="EMBL" id="NMH89584.1"/>
    </source>
</evidence>
<dbReference type="InterPro" id="IPR007492">
    <property type="entry name" value="LytTR_DNA-bd_dom"/>
</dbReference>
<protein>
    <submittedName>
        <fullName evidence="4">Response regulator transcription factor</fullName>
    </submittedName>
</protein>
<dbReference type="InterPro" id="IPR011006">
    <property type="entry name" value="CheY-like_superfamily"/>
</dbReference>
<dbReference type="Proteomes" id="UP000746690">
    <property type="component" value="Unassembled WGS sequence"/>
</dbReference>
<proteinExistence type="predicted"/>
<reference evidence="4 5" key="1">
    <citation type="submission" date="2020-04" db="EMBL/GenBank/DDBJ databases">
        <title>A Flavivirga sp. nov.</title>
        <authorList>
            <person name="Sun X."/>
        </authorList>
    </citation>
    <scope>NUCLEOTIDE SEQUENCE [LARGE SCALE GENOMIC DNA]</scope>
    <source>
        <strain evidence="4 5">Y03</strain>
    </source>
</reference>
<dbReference type="PROSITE" id="PS50110">
    <property type="entry name" value="RESPONSE_REGULATORY"/>
    <property type="match status" value="1"/>
</dbReference>
<dbReference type="SMART" id="SM00850">
    <property type="entry name" value="LytTR"/>
    <property type="match status" value="1"/>
</dbReference>
<dbReference type="PROSITE" id="PS50930">
    <property type="entry name" value="HTH_LYTTR"/>
    <property type="match status" value="1"/>
</dbReference>
<dbReference type="InterPro" id="IPR001789">
    <property type="entry name" value="Sig_transdc_resp-reg_receiver"/>
</dbReference>
<dbReference type="RefSeq" id="WP_169676693.1">
    <property type="nucleotide sequence ID" value="NZ_JABBHF010000013.1"/>
</dbReference>
<keyword evidence="1" id="KW-0597">Phosphoprotein</keyword>
<evidence type="ECO:0000259" key="3">
    <source>
        <dbReference type="PROSITE" id="PS50930"/>
    </source>
</evidence>
<dbReference type="PANTHER" id="PTHR37299:SF1">
    <property type="entry name" value="STAGE 0 SPORULATION PROTEIN A HOMOLOG"/>
    <property type="match status" value="1"/>
</dbReference>
<gene>
    <name evidence="4" type="ORF">HHX25_18905</name>
</gene>
<sequence>MIKCLVVDDEPLARECIENYIQQVDFLEFAGSCKSALELSSVLEQTKVDVLFLDIQMPIMNGLEFLKVVENPPITILTTAFPNYAVEGFNLNVLDYLLKPIVFNRFFAAAMKVKKALHLQYEHPTSLLKDEEDCFFIKCDGRYVKIFTQDILFIEAMQNYVIIQTHEKRFITHLYLKNVAEKLNPEDFLRVHKSFIVAKSKIESASTTEIQIQSYKIPISRSYKKDTLLKVLDGKLWGGIGKQ</sequence>
<evidence type="ECO:0000256" key="1">
    <source>
        <dbReference type="PROSITE-ProRule" id="PRU00169"/>
    </source>
</evidence>
<keyword evidence="5" id="KW-1185">Reference proteome</keyword>
<feature type="domain" description="Response regulatory" evidence="2">
    <location>
        <begin position="3"/>
        <end position="114"/>
    </location>
</feature>
<dbReference type="Gene3D" id="3.40.50.2300">
    <property type="match status" value="1"/>
</dbReference>
<evidence type="ECO:0000313" key="5">
    <source>
        <dbReference type="Proteomes" id="UP000746690"/>
    </source>
</evidence>
<dbReference type="SMART" id="SM00448">
    <property type="entry name" value="REC"/>
    <property type="match status" value="1"/>
</dbReference>
<organism evidence="4 5">
    <name type="scientific">Flavivirga algicola</name>
    <dbReference type="NCBI Taxonomy" id="2729136"/>
    <lineage>
        <taxon>Bacteria</taxon>
        <taxon>Pseudomonadati</taxon>
        <taxon>Bacteroidota</taxon>
        <taxon>Flavobacteriia</taxon>
        <taxon>Flavobacteriales</taxon>
        <taxon>Flavobacteriaceae</taxon>
        <taxon>Flavivirga</taxon>
    </lineage>
</organism>
<dbReference type="InterPro" id="IPR046947">
    <property type="entry name" value="LytR-like"/>
</dbReference>
<feature type="domain" description="HTH LytTR-type" evidence="3">
    <location>
        <begin position="135"/>
        <end position="223"/>
    </location>
</feature>
<feature type="modified residue" description="4-aspartylphosphate" evidence="1">
    <location>
        <position position="54"/>
    </location>
</feature>
<dbReference type="Pfam" id="PF04397">
    <property type="entry name" value="LytTR"/>
    <property type="match status" value="1"/>
</dbReference>
<dbReference type="EMBL" id="JABBHF010000013">
    <property type="protein sequence ID" value="NMH89584.1"/>
    <property type="molecule type" value="Genomic_DNA"/>
</dbReference>
<evidence type="ECO:0000259" key="2">
    <source>
        <dbReference type="PROSITE" id="PS50110"/>
    </source>
</evidence>
<dbReference type="Gene3D" id="2.40.50.1020">
    <property type="entry name" value="LytTr DNA-binding domain"/>
    <property type="match status" value="1"/>
</dbReference>
<comment type="caution">
    <text evidence="4">The sequence shown here is derived from an EMBL/GenBank/DDBJ whole genome shotgun (WGS) entry which is preliminary data.</text>
</comment>